<dbReference type="EMBL" id="AJFU01000005">
    <property type="protein sequence ID" value="EIE41845.1"/>
    <property type="molecule type" value="Genomic_DNA"/>
</dbReference>
<dbReference type="RefSeq" id="WP_004797173.1">
    <property type="nucleotide sequence ID" value="NZ_AJFU01000005.1"/>
</dbReference>
<reference evidence="1 2" key="1">
    <citation type="journal article" date="2012" name="J. Bacteriol.">
        <title>Genome annotation of five Mycoplasma canis strains.</title>
        <authorList>
            <person name="Brown D.R."/>
            <person name="May M."/>
            <person name="Michaels D.L."/>
            <person name="Barbet A.F."/>
        </authorList>
    </citation>
    <scope>NUCLEOTIDE SEQUENCE [LARGE SCALE GENOMIC DNA]</scope>
    <source>
        <strain evidence="1 2">UFG4</strain>
    </source>
</reference>
<dbReference type="PATRIC" id="fig|1131455.3.peg.434"/>
<comment type="caution">
    <text evidence="1">The sequence shown here is derived from an EMBL/GenBank/DDBJ whole genome shotgun (WGS) entry which is preliminary data.</text>
</comment>
<organism evidence="1 2">
    <name type="scientific">Mycoplasmopsis canis UFG4</name>
    <dbReference type="NCBI Taxonomy" id="1131455"/>
    <lineage>
        <taxon>Bacteria</taxon>
        <taxon>Bacillati</taxon>
        <taxon>Mycoplasmatota</taxon>
        <taxon>Mycoplasmoidales</taxon>
        <taxon>Metamycoplasmataceae</taxon>
        <taxon>Mycoplasmopsis</taxon>
    </lineage>
</organism>
<name>I1A5S4_9BACT</name>
<accession>I1A5S4</accession>
<dbReference type="AlphaFoldDB" id="I1A5S4"/>
<sequence>MKKKIFFLIGLLAIIPLSSCNVKENDVVKINKSETSHNEMDDEFKIDERWFNLLNNLYSHNFDNNGKLKLLTNDQSWVILKMLKNKKYNYKYKKLIEEYLNKISIDNNLEENASFNLNYLLYLKETLEYNWENTDVDKLIYNEEKSKKEINDLKKIDINIIAELIKNDKNSKFRELAYAFAHTVFDVLNNNIDFTKKFSYYDHLFRKKYKFNFNDFENHTIGSYFKRLITPYVSDINQKKKYWWSHFDDELRKLFLYPP</sequence>
<dbReference type="Proteomes" id="UP000006229">
    <property type="component" value="Unassembled WGS sequence"/>
</dbReference>
<keyword evidence="2" id="KW-1185">Reference proteome</keyword>
<protein>
    <submittedName>
        <fullName evidence="1">Uncharacterized protein</fullName>
    </submittedName>
</protein>
<proteinExistence type="predicted"/>
<evidence type="ECO:0000313" key="1">
    <source>
        <dbReference type="EMBL" id="EIE41845.1"/>
    </source>
</evidence>
<evidence type="ECO:0000313" key="2">
    <source>
        <dbReference type="Proteomes" id="UP000006229"/>
    </source>
</evidence>
<gene>
    <name evidence="1" type="ORF">MCANUFG4_02141</name>
</gene>